<feature type="compositionally biased region" description="Polar residues" evidence="11">
    <location>
        <begin position="1329"/>
        <end position="1339"/>
    </location>
</feature>
<gene>
    <name evidence="14" type="ORF">C6P46_004929</name>
</gene>
<dbReference type="FunFam" id="3.30.200.20:FF:000003">
    <property type="entry name" value="Non-specific serine/threonine protein kinase"/>
    <property type="match status" value="1"/>
</dbReference>
<feature type="domain" description="KA1" evidence="13">
    <location>
        <begin position="1556"/>
        <end position="1606"/>
    </location>
</feature>
<feature type="compositionally biased region" description="Low complexity" evidence="11">
    <location>
        <begin position="1305"/>
        <end position="1318"/>
    </location>
</feature>
<sequence>MPTSDTEGDVQLTTPLRSMQERVEPGGIKDADAFFTRPGVGRQHKMAATASFPYSPAGDLTSTPPTSYESANHHQQQPHVKQQQQQQNGSAESRYPSPPLGSSSPPQIQQSSITTAPSPIPARAPPSFNAQASAAPAPTTRSRPAYDASLVIPPFNPNKRRSTGANSTATSSTSLETASCSSAGTVNPPSQQAHPQQQHLVPDMTDPRIAQVQQRFLHAASQPMTTQQRADLQLQYQQVMRTLAIQQQQQAVAGALAPAHATLPQRPVSFMPGYPSSSAAATATGQHAYLSASVGPGATAPGSMQFQQQQQPYVQPGQEATMAASVGPGGSVSSRSRQSVGYLPSSSSTASLAGQGPYPHLYTPHPMPRQKVYFGPYILLQTLGEGEFGKVKLGVHSERWGEDVAIKLIKRGNVDTVQRGEKVRREIEVLKMVRHPNIVRLYDVIETEKYIGIVLEYASGGELFDHILAHRYLKERDASRLFAQLISGVSYLHAKGVVHRDLKLENLLLDRNRNVIITDFGFANRFRDERVDLMATSCGSPCYAAPELVVQDGKYIGTAVDVWSCGVILYAMLAGYLPYDDDPNNPEGDNINLLYKYILNTPLVFPEWISEEPRHLLLMMLVADPEQRCTIRDVTQHPWLSRYAPAFDKSVEELEFAAQEMERHKRQALEVQRQWLVQQQQQQLLAAQGLLAPSMTRSQTSASSMGAMGGAMAPLASGSVVPAGTAMAPTTAQQRHRSAMVTSASSATVSAPLPQHGFEPFAPSPPIKETPQLPSNEDSARPAEEQQQPRSRTGSNTSVSSASRRPVPIPSSANPKRRSGQYSVPSSPPTTQTEFVAAQALPFSYEPATTGPPSTATPSSVPMIPSRSAPAAAPPTTEAEDADMLDRGTSASASATPLRQPSAVELEEEAATAASLAAATRRRKAANRATVQLEYDGGAIAVRRRGASREPSLPTSIEGTATEDRLEVPNPERAPPSPDPSLGGVSISTTTETAPGEDVIMESVEEVPEPTVTLPPPVAAEQPAAVAPVAASVPFPSASPAPPPVATPMPNQTVAALSPHSSSAARKRKSSGSPVSSLHTEKPLPSSRAHENENVPTPKTSAGTQASQSTNVDSVPSATSRHRPTMSSDRFSIRSLLNGHAGPSDRAGRNPARVEATGTVAPPAVPSSDGPLDDVSNRRRSTRRQKALSLQPFRSSVNSKLPKQARANVEAAIAASRDRPSIDTAEAAAPTQPPPTSSDKRFNTDLEANWQQQASPVNPTPSGKAKAVMDWFRRRSTRQDTSALAPPSAADFQRRERPLSSVYESATSTASTRSRMSTPVIVAPKERPQQATAVNESTPPLTPAQTASNSSANAPSAARVQSSQVVRQDVPPISTRASSQPAAPAASAFSPAKLRFHQGALDKNAVTYRSPDEVFAEIKQVLWNMGVEMVLEGDYKIKCIRKSRKKALAASVNHGNFASMASPVNRRASVASTHSLSQSPSMGFRSLFGKKHAPSPLSTPSLNTASVFSTPTTPGSPAAQDQTDPLSSPMTTSVSQFSMLSLSSPQPMPVYGSDKSADAGDEVRFVVELTRVKNLDRLYCVDLKRMKGGPWSFKHVYDQLLDSLELGPVV</sequence>
<feature type="compositionally biased region" description="Basic and acidic residues" evidence="11">
    <location>
        <begin position="19"/>
        <end position="32"/>
    </location>
</feature>
<dbReference type="PROSITE" id="PS50032">
    <property type="entry name" value="KA1"/>
    <property type="match status" value="1"/>
</dbReference>
<feature type="region of interest" description="Disordered" evidence="11">
    <location>
        <begin position="297"/>
        <end position="354"/>
    </location>
</feature>
<evidence type="ECO:0000256" key="5">
    <source>
        <dbReference type="ARBA" id="ARBA00022777"/>
    </source>
</evidence>
<feature type="compositionally biased region" description="Low complexity" evidence="11">
    <location>
        <begin position="847"/>
        <end position="860"/>
    </location>
</feature>
<feature type="compositionally biased region" description="Low complexity" evidence="11">
    <location>
        <begin position="125"/>
        <end position="145"/>
    </location>
</feature>
<evidence type="ECO:0000256" key="7">
    <source>
        <dbReference type="ARBA" id="ARBA00047899"/>
    </source>
</evidence>
<dbReference type="InterPro" id="IPR000719">
    <property type="entry name" value="Prot_kinase_dom"/>
</dbReference>
<dbReference type="PROSITE" id="PS00108">
    <property type="entry name" value="PROTEIN_KINASE_ST"/>
    <property type="match status" value="1"/>
</dbReference>
<evidence type="ECO:0000256" key="8">
    <source>
        <dbReference type="ARBA" id="ARBA00048679"/>
    </source>
</evidence>
<reference evidence="14 15" key="1">
    <citation type="submission" date="2020-11" db="EMBL/GenBank/DDBJ databases">
        <title>Kefir isolates.</title>
        <authorList>
            <person name="Marcisauskas S."/>
            <person name="Kim Y."/>
            <person name="Blasche S."/>
        </authorList>
    </citation>
    <scope>NUCLEOTIDE SEQUENCE [LARGE SCALE GENOMIC DNA]</scope>
    <source>
        <strain evidence="14 15">KR</strain>
    </source>
</reference>
<evidence type="ECO:0000256" key="9">
    <source>
        <dbReference type="PROSITE-ProRule" id="PRU10141"/>
    </source>
</evidence>
<feature type="compositionally biased region" description="Low complexity" evidence="11">
    <location>
        <begin position="331"/>
        <end position="341"/>
    </location>
</feature>
<comment type="catalytic activity">
    <reaction evidence="7">
        <text>L-threonyl-[protein] + ATP = O-phospho-L-threonyl-[protein] + ADP + H(+)</text>
        <dbReference type="Rhea" id="RHEA:46608"/>
        <dbReference type="Rhea" id="RHEA-COMP:11060"/>
        <dbReference type="Rhea" id="RHEA-COMP:11605"/>
        <dbReference type="ChEBI" id="CHEBI:15378"/>
        <dbReference type="ChEBI" id="CHEBI:30013"/>
        <dbReference type="ChEBI" id="CHEBI:30616"/>
        <dbReference type="ChEBI" id="CHEBI:61977"/>
        <dbReference type="ChEBI" id="CHEBI:456216"/>
        <dbReference type="EC" id="2.7.11.1"/>
    </reaction>
</comment>
<evidence type="ECO:0000313" key="14">
    <source>
        <dbReference type="EMBL" id="KAG0666359.1"/>
    </source>
</evidence>
<dbReference type="GO" id="GO:0035556">
    <property type="term" value="P:intracellular signal transduction"/>
    <property type="evidence" value="ECO:0007669"/>
    <property type="project" value="TreeGrafter"/>
</dbReference>
<feature type="region of interest" description="Disordered" evidence="11">
    <location>
        <begin position="1491"/>
        <end position="1531"/>
    </location>
</feature>
<feature type="domain" description="Protein kinase" evidence="12">
    <location>
        <begin position="377"/>
        <end position="640"/>
    </location>
</feature>
<dbReference type="SUPFAM" id="SSF56112">
    <property type="entry name" value="Protein kinase-like (PK-like)"/>
    <property type="match status" value="1"/>
</dbReference>
<evidence type="ECO:0000259" key="12">
    <source>
        <dbReference type="PROSITE" id="PS50011"/>
    </source>
</evidence>
<feature type="compositionally biased region" description="Polar residues" evidence="11">
    <location>
        <begin position="1192"/>
        <end position="1201"/>
    </location>
</feature>
<evidence type="ECO:0000256" key="10">
    <source>
        <dbReference type="SAM" id="Coils"/>
    </source>
</evidence>
<dbReference type="PANTHER" id="PTHR24346">
    <property type="entry name" value="MAP/MICROTUBULE AFFINITY-REGULATING KINASE"/>
    <property type="match status" value="1"/>
</dbReference>
<dbReference type="GO" id="GO:0004674">
    <property type="term" value="F:protein serine/threonine kinase activity"/>
    <property type="evidence" value="ECO:0007669"/>
    <property type="project" value="UniProtKB-KW"/>
</dbReference>
<dbReference type="InterPro" id="IPR011009">
    <property type="entry name" value="Kinase-like_dom_sf"/>
</dbReference>
<dbReference type="EMBL" id="PUHQ01000005">
    <property type="protein sequence ID" value="KAG0666359.1"/>
    <property type="molecule type" value="Genomic_DNA"/>
</dbReference>
<feature type="compositionally biased region" description="Polar residues" evidence="11">
    <location>
        <begin position="785"/>
        <end position="803"/>
    </location>
</feature>
<keyword evidence="6 9" id="KW-0067">ATP-binding</keyword>
<feature type="compositionally biased region" description="Acidic residues" evidence="11">
    <location>
        <begin position="999"/>
        <end position="1008"/>
    </location>
</feature>
<evidence type="ECO:0000256" key="4">
    <source>
        <dbReference type="ARBA" id="ARBA00022741"/>
    </source>
</evidence>
<dbReference type="OrthoDB" id="193931at2759"/>
<dbReference type="SMART" id="SM00220">
    <property type="entry name" value="S_TKc"/>
    <property type="match status" value="1"/>
</dbReference>
<dbReference type="InterPro" id="IPR028375">
    <property type="entry name" value="KA1/Ssp2_C"/>
</dbReference>
<dbReference type="Gene3D" id="1.10.510.10">
    <property type="entry name" value="Transferase(Phosphotransferase) domain 1"/>
    <property type="match status" value="1"/>
</dbReference>
<feature type="region of interest" description="Disordered" evidence="11">
    <location>
        <begin position="1"/>
        <end position="199"/>
    </location>
</feature>
<proteinExistence type="predicted"/>
<feature type="compositionally biased region" description="Pro residues" evidence="11">
    <location>
        <begin position="1037"/>
        <end position="1047"/>
    </location>
</feature>
<feature type="compositionally biased region" description="Polar residues" evidence="11">
    <location>
        <begin position="820"/>
        <end position="831"/>
    </location>
</feature>
<evidence type="ECO:0000256" key="11">
    <source>
        <dbReference type="SAM" id="MobiDB-lite"/>
    </source>
</evidence>
<feature type="compositionally biased region" description="Low complexity" evidence="11">
    <location>
        <begin position="163"/>
        <end position="199"/>
    </location>
</feature>
<feature type="region of interest" description="Disordered" evidence="11">
    <location>
        <begin position="726"/>
        <end position="831"/>
    </location>
</feature>
<dbReference type="Pfam" id="PF00069">
    <property type="entry name" value="Pkinase"/>
    <property type="match status" value="1"/>
</dbReference>
<feature type="region of interest" description="Disordered" evidence="11">
    <location>
        <begin position="943"/>
        <end position="1386"/>
    </location>
</feature>
<feature type="compositionally biased region" description="Polar residues" evidence="11">
    <location>
        <begin position="1094"/>
        <end position="1130"/>
    </location>
</feature>
<evidence type="ECO:0000256" key="3">
    <source>
        <dbReference type="ARBA" id="ARBA00022679"/>
    </source>
</evidence>
<dbReference type="Gene3D" id="3.30.310.80">
    <property type="entry name" value="Kinase associated domain 1, KA1"/>
    <property type="match status" value="1"/>
</dbReference>
<feature type="compositionally biased region" description="Polar residues" evidence="11">
    <location>
        <begin position="889"/>
        <end position="899"/>
    </location>
</feature>
<feature type="compositionally biased region" description="Low complexity" evidence="11">
    <location>
        <begin position="1343"/>
        <end position="1386"/>
    </location>
</feature>
<dbReference type="GO" id="GO:0005737">
    <property type="term" value="C:cytoplasm"/>
    <property type="evidence" value="ECO:0007669"/>
    <property type="project" value="TreeGrafter"/>
</dbReference>
<dbReference type="PANTHER" id="PTHR24346:SF110">
    <property type="entry name" value="NON-SPECIFIC SERINE_THREONINE PROTEIN KINASE"/>
    <property type="match status" value="1"/>
</dbReference>
<evidence type="ECO:0000256" key="6">
    <source>
        <dbReference type="ARBA" id="ARBA00022840"/>
    </source>
</evidence>
<evidence type="ECO:0000259" key="13">
    <source>
        <dbReference type="PROSITE" id="PS50032"/>
    </source>
</evidence>
<name>A0A9P6W8Z2_RHOMI</name>
<dbReference type="FunFam" id="1.10.510.10:FF:000636">
    <property type="entry name" value="Non-specific serine/threonine protein kinase"/>
    <property type="match status" value="1"/>
</dbReference>
<feature type="region of interest" description="Disordered" evidence="11">
    <location>
        <begin position="844"/>
        <end position="907"/>
    </location>
</feature>
<keyword evidence="10" id="KW-0175">Coiled coil</keyword>
<keyword evidence="4 9" id="KW-0547">Nucleotide-binding</keyword>
<dbReference type="GO" id="GO:0005524">
    <property type="term" value="F:ATP binding"/>
    <property type="evidence" value="ECO:0007669"/>
    <property type="project" value="UniProtKB-UniRule"/>
</dbReference>
<feature type="compositionally biased region" description="Low complexity" evidence="11">
    <location>
        <begin position="73"/>
        <end position="87"/>
    </location>
</feature>
<feature type="compositionally biased region" description="Low complexity" evidence="11">
    <location>
        <begin position="305"/>
        <end position="318"/>
    </location>
</feature>
<accession>A0A9P6W8Z2</accession>
<evidence type="ECO:0000256" key="2">
    <source>
        <dbReference type="ARBA" id="ARBA00022527"/>
    </source>
</evidence>
<feature type="compositionally biased region" description="Low complexity" evidence="11">
    <location>
        <begin position="739"/>
        <end position="751"/>
    </location>
</feature>
<feature type="compositionally biased region" description="Polar residues" evidence="11">
    <location>
        <begin position="1"/>
        <end position="17"/>
    </location>
</feature>
<dbReference type="Pfam" id="PF02149">
    <property type="entry name" value="KA1"/>
    <property type="match status" value="1"/>
</dbReference>
<dbReference type="SUPFAM" id="SSF103243">
    <property type="entry name" value="KA1-like"/>
    <property type="match status" value="1"/>
</dbReference>
<comment type="catalytic activity">
    <reaction evidence="8">
        <text>L-seryl-[protein] + ATP = O-phospho-L-seryl-[protein] + ADP + H(+)</text>
        <dbReference type="Rhea" id="RHEA:17989"/>
        <dbReference type="Rhea" id="RHEA-COMP:9863"/>
        <dbReference type="Rhea" id="RHEA-COMP:11604"/>
        <dbReference type="ChEBI" id="CHEBI:15378"/>
        <dbReference type="ChEBI" id="CHEBI:29999"/>
        <dbReference type="ChEBI" id="CHEBI:30616"/>
        <dbReference type="ChEBI" id="CHEBI:83421"/>
        <dbReference type="ChEBI" id="CHEBI:456216"/>
        <dbReference type="EC" id="2.7.11.1"/>
    </reaction>
</comment>
<organism evidence="14 15">
    <name type="scientific">Rhodotorula mucilaginosa</name>
    <name type="common">Yeast</name>
    <name type="synonym">Rhodotorula rubra</name>
    <dbReference type="NCBI Taxonomy" id="5537"/>
    <lineage>
        <taxon>Eukaryota</taxon>
        <taxon>Fungi</taxon>
        <taxon>Dikarya</taxon>
        <taxon>Basidiomycota</taxon>
        <taxon>Pucciniomycotina</taxon>
        <taxon>Microbotryomycetes</taxon>
        <taxon>Sporidiobolales</taxon>
        <taxon>Sporidiobolaceae</taxon>
        <taxon>Rhodotorula</taxon>
    </lineage>
</organism>
<comment type="caution">
    <text evidence="14">The sequence shown here is derived from an EMBL/GenBank/DDBJ whole genome shotgun (WGS) entry which is preliminary data.</text>
</comment>
<feature type="binding site" evidence="9">
    <location>
        <position position="407"/>
    </location>
    <ligand>
        <name>ATP</name>
        <dbReference type="ChEBI" id="CHEBI:30616"/>
    </ligand>
</feature>
<evidence type="ECO:0000256" key="1">
    <source>
        <dbReference type="ARBA" id="ARBA00012513"/>
    </source>
</evidence>
<dbReference type="PROSITE" id="PS50011">
    <property type="entry name" value="PROTEIN_KINASE_DOM"/>
    <property type="match status" value="1"/>
</dbReference>
<feature type="coiled-coil region" evidence="10">
    <location>
        <begin position="647"/>
        <end position="674"/>
    </location>
</feature>
<evidence type="ECO:0000313" key="15">
    <source>
        <dbReference type="Proteomes" id="UP000777482"/>
    </source>
</evidence>
<keyword evidence="5" id="KW-0418">Kinase</keyword>
<feature type="compositionally biased region" description="Polar residues" evidence="11">
    <location>
        <begin position="1496"/>
        <end position="1531"/>
    </location>
</feature>
<dbReference type="InterPro" id="IPR008271">
    <property type="entry name" value="Ser/Thr_kinase_AS"/>
</dbReference>
<dbReference type="InterPro" id="IPR017441">
    <property type="entry name" value="Protein_kinase_ATP_BS"/>
</dbReference>
<dbReference type="Proteomes" id="UP000777482">
    <property type="component" value="Unassembled WGS sequence"/>
</dbReference>
<dbReference type="EC" id="2.7.11.1" evidence="1"/>
<protein>
    <recommendedName>
        <fullName evidence="1">non-specific serine/threonine protein kinase</fullName>
        <ecNumber evidence="1">2.7.11.1</ecNumber>
    </recommendedName>
</protein>
<feature type="compositionally biased region" description="Polar residues" evidence="11">
    <location>
        <begin position="1249"/>
        <end position="1261"/>
    </location>
</feature>
<feature type="compositionally biased region" description="Low complexity" evidence="11">
    <location>
        <begin position="1019"/>
        <end position="1036"/>
    </location>
</feature>
<feature type="compositionally biased region" description="Polar residues" evidence="11">
    <location>
        <begin position="60"/>
        <end position="70"/>
    </location>
</feature>
<dbReference type="PROSITE" id="PS00107">
    <property type="entry name" value="PROTEIN_KINASE_ATP"/>
    <property type="match status" value="1"/>
</dbReference>
<keyword evidence="15" id="KW-1185">Reference proteome</keyword>
<dbReference type="InterPro" id="IPR001772">
    <property type="entry name" value="KA1_dom"/>
</dbReference>
<feature type="compositionally biased region" description="Low complexity" evidence="11">
    <location>
        <begin position="100"/>
        <end position="117"/>
    </location>
</feature>
<keyword evidence="3" id="KW-0808">Transferase</keyword>
<keyword evidence="2" id="KW-0723">Serine/threonine-protein kinase</keyword>